<feature type="signal peptide" evidence="2">
    <location>
        <begin position="1"/>
        <end position="23"/>
    </location>
</feature>
<dbReference type="GO" id="GO:0003993">
    <property type="term" value="F:acid phosphatase activity"/>
    <property type="evidence" value="ECO:0007669"/>
    <property type="project" value="UniProtKB-EC"/>
</dbReference>
<dbReference type="InterPro" id="IPR000326">
    <property type="entry name" value="PAP2/HPO"/>
</dbReference>
<evidence type="ECO:0000256" key="2">
    <source>
        <dbReference type="SAM" id="SignalP"/>
    </source>
</evidence>
<dbReference type="Pfam" id="PF01569">
    <property type="entry name" value="PAP2"/>
    <property type="match status" value="1"/>
</dbReference>
<keyword evidence="2" id="KW-0732">Signal</keyword>
<comment type="catalytic activity">
    <reaction evidence="1">
        <text>a phosphate monoester + H2O = an alcohol + phosphate</text>
        <dbReference type="Rhea" id="RHEA:15017"/>
        <dbReference type="ChEBI" id="CHEBI:15377"/>
        <dbReference type="ChEBI" id="CHEBI:30879"/>
        <dbReference type="ChEBI" id="CHEBI:43474"/>
        <dbReference type="ChEBI" id="CHEBI:67140"/>
        <dbReference type="EC" id="3.1.3.2"/>
    </reaction>
</comment>
<reference evidence="4 5" key="1">
    <citation type="submission" date="2020-08" db="EMBL/GenBank/DDBJ databases">
        <title>The Agave Microbiome: Exploring the role of microbial communities in plant adaptations to desert environments.</title>
        <authorList>
            <person name="Partida-Martinez L.P."/>
        </authorList>
    </citation>
    <scope>NUCLEOTIDE SEQUENCE [LARGE SCALE GENOMIC DNA]</scope>
    <source>
        <strain evidence="4 5">AS2.3</strain>
    </source>
</reference>
<dbReference type="InterPro" id="IPR036938">
    <property type="entry name" value="PAP2/HPO_sf"/>
</dbReference>
<keyword evidence="1 4" id="KW-0378">Hydrolase</keyword>
<keyword evidence="5" id="KW-1185">Reference proteome</keyword>
<dbReference type="Gene3D" id="1.20.144.10">
    <property type="entry name" value="Phosphatidic acid phosphatase type 2/haloperoxidase"/>
    <property type="match status" value="1"/>
</dbReference>
<dbReference type="SUPFAM" id="SSF48317">
    <property type="entry name" value="Acid phosphatase/Vanadium-dependent haloperoxidase"/>
    <property type="match status" value="1"/>
</dbReference>
<comment type="caution">
    <text evidence="4">The sequence shown here is derived from an EMBL/GenBank/DDBJ whole genome shotgun (WGS) entry which is preliminary data.</text>
</comment>
<accession>A0A7Y9FP19</accession>
<evidence type="ECO:0000256" key="1">
    <source>
        <dbReference type="PIRNR" id="PIRNR000897"/>
    </source>
</evidence>
<evidence type="ECO:0000313" key="5">
    <source>
        <dbReference type="Proteomes" id="UP000517753"/>
    </source>
</evidence>
<proteinExistence type="inferred from homology"/>
<protein>
    <recommendedName>
        <fullName evidence="1">Acid phosphatase</fullName>
        <ecNumber evidence="1">3.1.3.2</ecNumber>
    </recommendedName>
</protein>
<feature type="chain" id="PRO_5031231972" description="Acid phosphatase" evidence="2">
    <location>
        <begin position="24"/>
        <end position="264"/>
    </location>
</feature>
<dbReference type="PIRSF" id="PIRSF000897">
    <property type="entry name" value="Acid_Ptase_ClsA"/>
    <property type="match status" value="1"/>
</dbReference>
<gene>
    <name evidence="4" type="ORF">HD841_002647</name>
</gene>
<dbReference type="Proteomes" id="UP000517753">
    <property type="component" value="Unassembled WGS sequence"/>
</dbReference>
<evidence type="ECO:0000313" key="4">
    <source>
        <dbReference type="EMBL" id="NYD90850.1"/>
    </source>
</evidence>
<dbReference type="PRINTS" id="PR00483">
    <property type="entry name" value="BACPHPHTASE"/>
</dbReference>
<dbReference type="CDD" id="cd03397">
    <property type="entry name" value="PAP2_acid_phosphatase"/>
    <property type="match status" value="1"/>
</dbReference>
<comment type="similarity">
    <text evidence="1">Belongs to the class A bacterial acid phosphatase family.</text>
</comment>
<dbReference type="GO" id="GO:0030288">
    <property type="term" value="C:outer membrane-bounded periplasmic space"/>
    <property type="evidence" value="ECO:0007669"/>
    <property type="project" value="InterPro"/>
</dbReference>
<evidence type="ECO:0000259" key="3">
    <source>
        <dbReference type="SMART" id="SM00014"/>
    </source>
</evidence>
<dbReference type="SMART" id="SM00014">
    <property type="entry name" value="acidPPc"/>
    <property type="match status" value="1"/>
</dbReference>
<organism evidence="4 5">
    <name type="scientific">Sphingomonas melonis</name>
    <dbReference type="NCBI Taxonomy" id="152682"/>
    <lineage>
        <taxon>Bacteria</taxon>
        <taxon>Pseudomonadati</taxon>
        <taxon>Pseudomonadota</taxon>
        <taxon>Alphaproteobacteria</taxon>
        <taxon>Sphingomonadales</taxon>
        <taxon>Sphingomonadaceae</taxon>
        <taxon>Sphingomonas</taxon>
    </lineage>
</organism>
<dbReference type="InterPro" id="IPR001011">
    <property type="entry name" value="Acid_Pase_classA_bac"/>
</dbReference>
<dbReference type="AlphaFoldDB" id="A0A7Y9FP19"/>
<dbReference type="EMBL" id="JACCBY010000003">
    <property type="protein sequence ID" value="NYD90850.1"/>
    <property type="molecule type" value="Genomic_DNA"/>
</dbReference>
<sequence>MIMNRLACAAACLVSTLAVGAVARDVAGPAGYLAPGAFDVLAVLPPAPRPGDARAAADRAIFAATRALKDTPRWQMATNDVKLAPDDLFRDFSCAAGMTMTPQTAPRTATLIRRALTDTGAQSGTAKTFYKRLRPFQIDTGPICQPAEELKGSYDYPSGHTTAGWTVATLLARLMPDQATAILARGRAFGESRIVCGVHNASAVEAGRLTAAATLTAMADDPAFVADLAAARAEIAALRGAATTPKPDAARCAAEATLVAQRIY</sequence>
<feature type="domain" description="Phosphatidic acid phosphatase type 2/haloperoxidase" evidence="3">
    <location>
        <begin position="110"/>
        <end position="219"/>
    </location>
</feature>
<dbReference type="EC" id="3.1.3.2" evidence="1"/>
<name>A0A7Y9FP19_9SPHN</name>